<gene>
    <name evidence="9" type="ORF">MNEG_4190</name>
</gene>
<keyword evidence="10" id="KW-1185">Reference proteome</keyword>
<dbReference type="EMBL" id="KK100787">
    <property type="protein sequence ID" value="KIZ03765.1"/>
    <property type="molecule type" value="Genomic_DNA"/>
</dbReference>
<keyword evidence="3 6" id="KW-0547">Nucleotide-binding</keyword>
<dbReference type="Gene3D" id="3.30.200.20">
    <property type="entry name" value="Phosphorylase Kinase, domain 1"/>
    <property type="match status" value="1"/>
</dbReference>
<proteinExistence type="predicted"/>
<feature type="compositionally biased region" description="Acidic residues" evidence="7">
    <location>
        <begin position="510"/>
        <end position="521"/>
    </location>
</feature>
<accession>A0A0D2MLL8</accession>
<dbReference type="PROSITE" id="PS00107">
    <property type="entry name" value="PROTEIN_KINASE_ATP"/>
    <property type="match status" value="1"/>
</dbReference>
<dbReference type="InterPro" id="IPR051681">
    <property type="entry name" value="Ser/Thr_Kinases-Pseudokinases"/>
</dbReference>
<evidence type="ECO:0000256" key="4">
    <source>
        <dbReference type="ARBA" id="ARBA00022777"/>
    </source>
</evidence>
<keyword evidence="5 6" id="KW-0067">ATP-binding</keyword>
<evidence type="ECO:0000256" key="1">
    <source>
        <dbReference type="ARBA" id="ARBA00022527"/>
    </source>
</evidence>
<feature type="binding site" evidence="6">
    <location>
        <position position="177"/>
    </location>
    <ligand>
        <name>ATP</name>
        <dbReference type="ChEBI" id="CHEBI:30616"/>
    </ligand>
</feature>
<keyword evidence="4" id="KW-0418">Kinase</keyword>
<dbReference type="KEGG" id="mng:MNEG_4190"/>
<dbReference type="GO" id="GO:0005524">
    <property type="term" value="F:ATP binding"/>
    <property type="evidence" value="ECO:0007669"/>
    <property type="project" value="UniProtKB-UniRule"/>
</dbReference>
<evidence type="ECO:0000313" key="9">
    <source>
        <dbReference type="EMBL" id="KIZ03765.1"/>
    </source>
</evidence>
<evidence type="ECO:0000313" key="10">
    <source>
        <dbReference type="Proteomes" id="UP000054498"/>
    </source>
</evidence>
<reference evidence="9 10" key="1">
    <citation type="journal article" date="2013" name="BMC Genomics">
        <title>Reconstruction of the lipid metabolism for the microalga Monoraphidium neglectum from its genome sequence reveals characteristics suitable for biofuel production.</title>
        <authorList>
            <person name="Bogen C."/>
            <person name="Al-Dilaimi A."/>
            <person name="Albersmeier A."/>
            <person name="Wichmann J."/>
            <person name="Grundmann M."/>
            <person name="Rupp O."/>
            <person name="Lauersen K.J."/>
            <person name="Blifernez-Klassen O."/>
            <person name="Kalinowski J."/>
            <person name="Goesmann A."/>
            <person name="Mussgnug J.H."/>
            <person name="Kruse O."/>
        </authorList>
    </citation>
    <scope>NUCLEOTIDE SEQUENCE [LARGE SCALE GENOMIC DNA]</scope>
    <source>
        <strain evidence="9 10">SAG 48.87</strain>
    </source>
</reference>
<keyword evidence="2" id="KW-0808">Transferase</keyword>
<dbReference type="InterPro" id="IPR017441">
    <property type="entry name" value="Protein_kinase_ATP_BS"/>
</dbReference>
<dbReference type="PRINTS" id="PR00109">
    <property type="entry name" value="TYRKINASE"/>
</dbReference>
<dbReference type="InterPro" id="IPR011009">
    <property type="entry name" value="Kinase-like_dom_sf"/>
</dbReference>
<dbReference type="SUPFAM" id="SSF56112">
    <property type="entry name" value="Protein kinase-like (PK-like)"/>
    <property type="match status" value="1"/>
</dbReference>
<feature type="region of interest" description="Disordered" evidence="7">
    <location>
        <begin position="107"/>
        <end position="128"/>
    </location>
</feature>
<dbReference type="RefSeq" id="XP_013902784.1">
    <property type="nucleotide sequence ID" value="XM_014047330.1"/>
</dbReference>
<name>A0A0D2MLL8_9CHLO</name>
<dbReference type="GeneID" id="25737068"/>
<dbReference type="GO" id="GO:0004674">
    <property type="term" value="F:protein serine/threonine kinase activity"/>
    <property type="evidence" value="ECO:0007669"/>
    <property type="project" value="UniProtKB-KW"/>
</dbReference>
<dbReference type="PROSITE" id="PS00108">
    <property type="entry name" value="PROTEIN_KINASE_ST"/>
    <property type="match status" value="1"/>
</dbReference>
<dbReference type="Proteomes" id="UP000054498">
    <property type="component" value="Unassembled WGS sequence"/>
</dbReference>
<evidence type="ECO:0000259" key="8">
    <source>
        <dbReference type="PROSITE" id="PS50011"/>
    </source>
</evidence>
<feature type="domain" description="Protein kinase" evidence="8">
    <location>
        <begin position="150"/>
        <end position="489"/>
    </location>
</feature>
<evidence type="ECO:0000256" key="5">
    <source>
        <dbReference type="ARBA" id="ARBA00022840"/>
    </source>
</evidence>
<keyword evidence="1" id="KW-0723">Serine/threonine-protein kinase</keyword>
<evidence type="ECO:0000256" key="3">
    <source>
        <dbReference type="ARBA" id="ARBA00022741"/>
    </source>
</evidence>
<dbReference type="PANTHER" id="PTHR44329:SF214">
    <property type="entry name" value="PROTEIN KINASE DOMAIN-CONTAINING PROTEIN"/>
    <property type="match status" value="1"/>
</dbReference>
<feature type="compositionally biased region" description="Gly residues" evidence="7">
    <location>
        <begin position="529"/>
        <end position="541"/>
    </location>
</feature>
<feature type="region of interest" description="Disordered" evidence="7">
    <location>
        <begin position="585"/>
        <end position="616"/>
    </location>
</feature>
<dbReference type="InterPro" id="IPR008271">
    <property type="entry name" value="Ser/Thr_kinase_AS"/>
</dbReference>
<dbReference type="InterPro" id="IPR001245">
    <property type="entry name" value="Ser-Thr/Tyr_kinase_cat_dom"/>
</dbReference>
<dbReference type="Gene3D" id="1.10.510.10">
    <property type="entry name" value="Transferase(Phosphotransferase) domain 1"/>
    <property type="match status" value="1"/>
</dbReference>
<evidence type="ECO:0000256" key="7">
    <source>
        <dbReference type="SAM" id="MobiDB-lite"/>
    </source>
</evidence>
<evidence type="ECO:0000256" key="6">
    <source>
        <dbReference type="PROSITE-ProRule" id="PRU10141"/>
    </source>
</evidence>
<organism evidence="9 10">
    <name type="scientific">Monoraphidium neglectum</name>
    <dbReference type="NCBI Taxonomy" id="145388"/>
    <lineage>
        <taxon>Eukaryota</taxon>
        <taxon>Viridiplantae</taxon>
        <taxon>Chlorophyta</taxon>
        <taxon>core chlorophytes</taxon>
        <taxon>Chlorophyceae</taxon>
        <taxon>CS clade</taxon>
        <taxon>Sphaeropleales</taxon>
        <taxon>Selenastraceae</taxon>
        <taxon>Monoraphidium</taxon>
    </lineage>
</organism>
<dbReference type="STRING" id="145388.A0A0D2MLL8"/>
<dbReference type="PANTHER" id="PTHR44329">
    <property type="entry name" value="SERINE/THREONINE-PROTEIN KINASE TNNI3K-RELATED"/>
    <property type="match status" value="1"/>
</dbReference>
<feature type="region of interest" description="Disordered" evidence="7">
    <location>
        <begin position="484"/>
        <end position="541"/>
    </location>
</feature>
<protein>
    <recommendedName>
        <fullName evidence="8">Protein kinase domain-containing protein</fullName>
    </recommendedName>
</protein>
<dbReference type="InterPro" id="IPR000719">
    <property type="entry name" value="Prot_kinase_dom"/>
</dbReference>
<dbReference type="AlphaFoldDB" id="A0A0D2MLL8"/>
<sequence length="616" mass="65405">MSEAAPIDPVLVTVSMPSEEALWWRLEIAPSRGWAPVWRDPALGAVAVLSAAIGALSCGILVSRRRLKRTVKALTVTNRALAAEKERMDVLLARQLNLISCALGQRSSDSGGARAGGGAKPVEQSAREQIEDMRRSLNTPSGAAQGVDELELLELLGEGAFGKVYKGTWRGSAVAIKVMILPARMSGKEKRERMALMEAAISSVMHHPNIVQTYTYTIQQSTSSHISSLDSDNIGAFSMRCRKRIAPRAPPGGDALSAGSLAAPIQSRPSSRIHNFEVCIVLEYCEMGSLRDALDGGAFFLDEGRKHVNMAAVLETAADVARAMIHLHTQQIIHSDLKARNVLLKAEGKGGRGIVAKVADFGLSVRIDTHATHVSEFQGTVSHMAPETQLQRRITKASDVYSFGITLWELLTGGHAFKGTPVLLLAHEVSVQGKRPQFPDSTPRGYRRLAEACWDPDPAARPSFQEILPALLAMRKHIGGATPPLRPYVPHASSEPEGVQLPQARLDPSFEGDDEDEDEEGDGHLDNGGADGNDGGGCEGPGGAAYDGRGACEGRAAFTRASFQEGNGGAAAAVEAADAAPALPMLAPQRGPTAMPLWGAPPTSMASGFSPRSLGL</sequence>
<dbReference type="SMART" id="SM00220">
    <property type="entry name" value="S_TKc"/>
    <property type="match status" value="1"/>
</dbReference>
<evidence type="ECO:0000256" key="2">
    <source>
        <dbReference type="ARBA" id="ARBA00022679"/>
    </source>
</evidence>
<dbReference type="OrthoDB" id="540454at2759"/>
<dbReference type="Pfam" id="PF07714">
    <property type="entry name" value="PK_Tyr_Ser-Thr"/>
    <property type="match status" value="2"/>
</dbReference>
<dbReference type="PROSITE" id="PS50011">
    <property type="entry name" value="PROTEIN_KINASE_DOM"/>
    <property type="match status" value="1"/>
</dbReference>